<evidence type="ECO:0000313" key="4">
    <source>
        <dbReference type="Proteomes" id="UP001200741"/>
    </source>
</evidence>
<dbReference type="Pfam" id="PF05707">
    <property type="entry name" value="Zot"/>
    <property type="match status" value="1"/>
</dbReference>
<feature type="region of interest" description="Disordered" evidence="1">
    <location>
        <begin position="375"/>
        <end position="417"/>
    </location>
</feature>
<feature type="domain" description="Zona occludens toxin N-terminal" evidence="2">
    <location>
        <begin position="1"/>
        <end position="187"/>
    </location>
</feature>
<protein>
    <submittedName>
        <fullName evidence="3">Zonular occludens toxin domain-containing protein</fullName>
    </submittedName>
</protein>
<dbReference type="RefSeq" id="WP_233372029.1">
    <property type="nucleotide sequence ID" value="NZ_JAJTWU010000004.1"/>
</dbReference>
<gene>
    <name evidence="3" type="ORF">LXT13_11280</name>
</gene>
<accession>A0ABS8XTF3</accession>
<dbReference type="EMBL" id="JAJTWU010000004">
    <property type="protein sequence ID" value="MCE4555007.1"/>
    <property type="molecule type" value="Genomic_DNA"/>
</dbReference>
<keyword evidence="4" id="KW-1185">Reference proteome</keyword>
<reference evidence="3 4" key="1">
    <citation type="submission" date="2021-12" db="EMBL/GenBank/DDBJ databases">
        <title>Genome seq of P8.</title>
        <authorList>
            <person name="Seo T."/>
        </authorList>
    </citation>
    <scope>NUCLEOTIDE SEQUENCE [LARGE SCALE GENOMIC DNA]</scope>
    <source>
        <strain evidence="3 4">P8</strain>
    </source>
</reference>
<sequence length="425" mass="47010">MIIFHEGLPGSGKSYEAMVTRIIPALAKGREVVAYVEGLDYTRIAELAGIEESRCRELLFSLTREQVESDWLAHMRPNALHVLDEAQNFWGNRRKFTPAETKMVTEHRHEGMDIVLMGQDLRDVHATWRRRVELKICFLKLNGFGKLFAKRYSCTTYRHMGGDDFRRVGLQVRVYDARYFGTYKSHVSDETNTDDYTDSRAQVFSHPLLKYGVPAVVVAGVWGGVYTWRFFHPAAAAPSVAVSASLVGPRVPSPAASVAPVPRVAAPVPSPVTEKPEQSPIERRMVDLASKGRIRLAGLASMRDHTTGIVEWVQGGTVVVERLTLDALRTLGVGVVVSGDVVQLAVGDYRELATPWPLEDMGRVSEARQDTIRPAVRLSSAAPVPPDLSTAAQPRDIDLPGPLTRAPQREPFAGSLQRRIAQVAQ</sequence>
<dbReference type="Gene3D" id="3.40.50.300">
    <property type="entry name" value="P-loop containing nucleotide triphosphate hydrolases"/>
    <property type="match status" value="1"/>
</dbReference>
<dbReference type="InterPro" id="IPR008900">
    <property type="entry name" value="Zot_N"/>
</dbReference>
<name>A0ABS8XTF3_9BURK</name>
<dbReference type="InterPro" id="IPR027417">
    <property type="entry name" value="P-loop_NTPase"/>
</dbReference>
<comment type="caution">
    <text evidence="3">The sequence shown here is derived from an EMBL/GenBank/DDBJ whole genome shotgun (WGS) entry which is preliminary data.</text>
</comment>
<evidence type="ECO:0000256" key="1">
    <source>
        <dbReference type="SAM" id="MobiDB-lite"/>
    </source>
</evidence>
<proteinExistence type="predicted"/>
<organism evidence="3 4">
    <name type="scientific">Pelomonas cellulosilytica</name>
    <dbReference type="NCBI Taxonomy" id="2906762"/>
    <lineage>
        <taxon>Bacteria</taxon>
        <taxon>Pseudomonadati</taxon>
        <taxon>Pseudomonadota</taxon>
        <taxon>Betaproteobacteria</taxon>
        <taxon>Burkholderiales</taxon>
        <taxon>Sphaerotilaceae</taxon>
        <taxon>Roseateles</taxon>
    </lineage>
</organism>
<evidence type="ECO:0000313" key="3">
    <source>
        <dbReference type="EMBL" id="MCE4555007.1"/>
    </source>
</evidence>
<dbReference type="Proteomes" id="UP001200741">
    <property type="component" value="Unassembled WGS sequence"/>
</dbReference>
<evidence type="ECO:0000259" key="2">
    <source>
        <dbReference type="Pfam" id="PF05707"/>
    </source>
</evidence>